<evidence type="ECO:0000256" key="4">
    <source>
        <dbReference type="ARBA" id="ARBA00023136"/>
    </source>
</evidence>
<feature type="compositionally biased region" description="Acidic residues" evidence="6">
    <location>
        <begin position="258"/>
        <end position="274"/>
    </location>
</feature>
<dbReference type="PROSITE" id="PS50954">
    <property type="entry name" value="LEM"/>
    <property type="match status" value="1"/>
</dbReference>
<dbReference type="SUPFAM" id="SSF63451">
    <property type="entry name" value="LEM domain"/>
    <property type="match status" value="1"/>
</dbReference>
<evidence type="ECO:0000256" key="3">
    <source>
        <dbReference type="ARBA" id="ARBA00022989"/>
    </source>
</evidence>
<comment type="subcellular location">
    <subcellularLocation>
        <location evidence="1">Nucleus inner membrane</location>
        <topology evidence="1">Multi-pass membrane protein</topology>
    </subcellularLocation>
</comment>
<evidence type="ECO:0000256" key="7">
    <source>
        <dbReference type="SAM" id="Phobius"/>
    </source>
</evidence>
<feature type="compositionally biased region" description="Acidic residues" evidence="6">
    <location>
        <begin position="101"/>
        <end position="110"/>
    </location>
</feature>
<dbReference type="SUPFAM" id="SSF54928">
    <property type="entry name" value="RNA-binding domain, RBD"/>
    <property type="match status" value="1"/>
</dbReference>
<dbReference type="PANTHER" id="PTHR13428:SF12">
    <property type="entry name" value="INNER NUCLEAR MEMBRANE PROTEIN MAN1"/>
    <property type="match status" value="1"/>
</dbReference>
<dbReference type="FunFam" id="1.10.720.40:FF:000001">
    <property type="entry name" value="LEM domain containing 2, isoform CRA_a"/>
    <property type="match status" value="1"/>
</dbReference>
<dbReference type="WBParaSite" id="PgR028_g059_t05">
    <property type="protein sequence ID" value="PgR028_g059_t05"/>
    <property type="gene ID" value="PgR028_g059"/>
</dbReference>
<name>A0A915B6A9_PARUN</name>
<keyword evidence="5" id="KW-0539">Nucleus</keyword>
<dbReference type="GO" id="GO:0031490">
    <property type="term" value="F:chromatin DNA binding"/>
    <property type="evidence" value="ECO:0007669"/>
    <property type="project" value="TreeGrafter"/>
</dbReference>
<evidence type="ECO:0000256" key="5">
    <source>
        <dbReference type="ARBA" id="ARBA00023242"/>
    </source>
</evidence>
<dbReference type="Gene3D" id="3.30.70.330">
    <property type="match status" value="1"/>
</dbReference>
<keyword evidence="9" id="KW-1185">Reference proteome</keyword>
<accession>A0A915B6A9</accession>
<dbReference type="AlphaFoldDB" id="A0A915B6A9"/>
<feature type="transmembrane region" description="Helical" evidence="7">
    <location>
        <begin position="411"/>
        <end position="437"/>
    </location>
</feature>
<organism evidence="9 10">
    <name type="scientific">Parascaris univalens</name>
    <name type="common">Nematode worm</name>
    <dbReference type="NCBI Taxonomy" id="6257"/>
    <lineage>
        <taxon>Eukaryota</taxon>
        <taxon>Metazoa</taxon>
        <taxon>Ecdysozoa</taxon>
        <taxon>Nematoda</taxon>
        <taxon>Chromadorea</taxon>
        <taxon>Rhabditida</taxon>
        <taxon>Spirurina</taxon>
        <taxon>Ascaridomorpha</taxon>
        <taxon>Ascaridoidea</taxon>
        <taxon>Ascarididae</taxon>
        <taxon>Parascaris</taxon>
    </lineage>
</organism>
<dbReference type="Pfam" id="PF03020">
    <property type="entry name" value="LEM"/>
    <property type="match status" value="1"/>
</dbReference>
<dbReference type="PANTHER" id="PTHR13428">
    <property type="entry name" value="INNER NUCLEAR MEMBRANE PROTEIN MAN1 LEM DOMAIN CONTAINING PROTEIN"/>
    <property type="match status" value="1"/>
</dbReference>
<dbReference type="GO" id="GO:0030514">
    <property type="term" value="P:negative regulation of BMP signaling pathway"/>
    <property type="evidence" value="ECO:0007669"/>
    <property type="project" value="TreeGrafter"/>
</dbReference>
<feature type="domain" description="LEM" evidence="8">
    <location>
        <begin position="1"/>
        <end position="45"/>
    </location>
</feature>
<feature type="compositionally biased region" description="Low complexity" evidence="6">
    <location>
        <begin position="136"/>
        <end position="150"/>
    </location>
</feature>
<dbReference type="CDD" id="cd12940">
    <property type="entry name" value="LEM_LAP2_LEMD1"/>
    <property type="match status" value="1"/>
</dbReference>
<reference evidence="10" key="1">
    <citation type="submission" date="2022-11" db="UniProtKB">
        <authorList>
            <consortium name="WormBaseParasite"/>
        </authorList>
    </citation>
    <scope>IDENTIFICATION</scope>
</reference>
<dbReference type="Gene3D" id="1.10.720.40">
    <property type="match status" value="1"/>
</dbReference>
<evidence type="ECO:0000313" key="9">
    <source>
        <dbReference type="Proteomes" id="UP000887569"/>
    </source>
</evidence>
<dbReference type="InterPro" id="IPR003887">
    <property type="entry name" value="LEM_dom"/>
</dbReference>
<dbReference type="InterPro" id="IPR041885">
    <property type="entry name" value="MAN1_winged_helix_dom"/>
</dbReference>
<dbReference type="InterPro" id="IPR011015">
    <property type="entry name" value="LEM/LEM-like_dom_sf"/>
</dbReference>
<sequence length="654" mass="72361">MASPSSLSDAELRAELTAFGATVGPITATTRSVYEKQLEKRRRSGVPLPAAASSPIKPNPPSKSPVRIKRKSMNTSTELVTDISRRPSDRRSGRQKGMSSEQEDTSDSEEPVGGAFQNEESIPEPRILRGRATGVSQPQKKSPQSSPTKKPANEMYPGLSNTSAPIVVPKTTPISTVTPSKVAQRTPTPPRFSSIKRFEPVSSYGTSSSIYTSIPTGPLSSTHHTDLTSSCLTQSRERPAFVPTREQFGTSRRIVQQEEQEYEDDEEMDDEEDGHMESSRELSSDGGSSSALHYFSSPRPRSIKRSAMFSTITKIPSRIVSAIAAPFISSPKSVGYYDRRLPYGFSGAYGGTALRGRGELSSRGVDVSRLLLYSFTLLFIFLLMAYLATVNTQLIVTAGRIASNAAVETAIFLYAYAILPTIIIGIMVAIGMGAYFVNQRWLAAQAEEKRAVFDLIEKITDIIRDSSEQGQTYVAEPHVRDMLIPPSKRFRDSPEWRRWQQAVNFINLNESRVSTESRIINGVECAVWRWLPAKKTGWQGNAFEGQSQLNVPDRALSHCLKLRGMFPSTQTSERDGTDVKSALLQKLAPIRPLHVHVEEGSKEGVVFARFASFADCKDAFTTLHGTWFNGQLVSAKYLRDERYEQRFPHAAGRQ</sequence>
<evidence type="ECO:0000256" key="1">
    <source>
        <dbReference type="ARBA" id="ARBA00004473"/>
    </source>
</evidence>
<evidence type="ECO:0000259" key="8">
    <source>
        <dbReference type="PROSITE" id="PS50954"/>
    </source>
</evidence>
<feature type="region of interest" description="Disordered" evidence="6">
    <location>
        <begin position="243"/>
        <end position="297"/>
    </location>
</feature>
<dbReference type="Proteomes" id="UP000887569">
    <property type="component" value="Unplaced"/>
</dbReference>
<dbReference type="GO" id="GO:0006998">
    <property type="term" value="P:nuclear envelope organization"/>
    <property type="evidence" value="ECO:0007669"/>
    <property type="project" value="TreeGrafter"/>
</dbReference>
<keyword evidence="2 7" id="KW-0812">Transmembrane</keyword>
<keyword evidence="4 7" id="KW-0472">Membrane</keyword>
<dbReference type="InterPro" id="IPR012677">
    <property type="entry name" value="Nucleotide-bd_a/b_plait_sf"/>
</dbReference>
<feature type="region of interest" description="Disordered" evidence="6">
    <location>
        <begin position="37"/>
        <end position="197"/>
    </location>
</feature>
<feature type="compositionally biased region" description="Polar residues" evidence="6">
    <location>
        <begin position="172"/>
        <end position="186"/>
    </location>
</feature>
<proteinExistence type="predicted"/>
<feature type="compositionally biased region" description="Basic and acidic residues" evidence="6">
    <location>
        <begin position="83"/>
        <end position="92"/>
    </location>
</feature>
<dbReference type="GO" id="GO:0005637">
    <property type="term" value="C:nuclear inner membrane"/>
    <property type="evidence" value="ECO:0007669"/>
    <property type="project" value="UniProtKB-SubCell"/>
</dbReference>
<protein>
    <submittedName>
        <fullName evidence="10">LEM domain-containing protein</fullName>
    </submittedName>
</protein>
<evidence type="ECO:0000313" key="10">
    <source>
        <dbReference type="WBParaSite" id="PgR028_g059_t05"/>
    </source>
</evidence>
<dbReference type="SMART" id="SM00540">
    <property type="entry name" value="LEM"/>
    <property type="match status" value="1"/>
</dbReference>
<dbReference type="InterPro" id="IPR035979">
    <property type="entry name" value="RBD_domain_sf"/>
</dbReference>
<dbReference type="InterPro" id="IPR052277">
    <property type="entry name" value="INM_ESCRT-Associated"/>
</dbReference>
<keyword evidence="3 7" id="KW-1133">Transmembrane helix</keyword>
<feature type="transmembrane region" description="Helical" evidence="7">
    <location>
        <begin position="370"/>
        <end position="390"/>
    </location>
</feature>
<dbReference type="Gene3D" id="1.10.10.1180">
    <property type="entry name" value="MAN1, winged-helix domain"/>
    <property type="match status" value="1"/>
</dbReference>
<evidence type="ECO:0000256" key="2">
    <source>
        <dbReference type="ARBA" id="ARBA00022692"/>
    </source>
</evidence>
<evidence type="ECO:0000256" key="6">
    <source>
        <dbReference type="SAM" id="MobiDB-lite"/>
    </source>
</evidence>